<comment type="caution">
    <text evidence="2">The sequence shown here is derived from an EMBL/GenBank/DDBJ whole genome shotgun (WGS) entry which is preliminary data.</text>
</comment>
<sequence length="95" mass="10077">MGRCPLTTVNPATGEKEGNEPLVTLRRIRLPADRDPRQGQSPLFGVHVAPEVGRCGGCKARRSGDDFLPVPGVGASRRGTKGEGIGPNAWNSEML</sequence>
<organism evidence="2 3">
    <name type="scientific">Desmophyllum pertusum</name>
    <dbReference type="NCBI Taxonomy" id="174260"/>
    <lineage>
        <taxon>Eukaryota</taxon>
        <taxon>Metazoa</taxon>
        <taxon>Cnidaria</taxon>
        <taxon>Anthozoa</taxon>
        <taxon>Hexacorallia</taxon>
        <taxon>Scleractinia</taxon>
        <taxon>Caryophylliina</taxon>
        <taxon>Caryophylliidae</taxon>
        <taxon>Desmophyllum</taxon>
    </lineage>
</organism>
<evidence type="ECO:0000313" key="3">
    <source>
        <dbReference type="Proteomes" id="UP001163046"/>
    </source>
</evidence>
<evidence type="ECO:0000313" key="2">
    <source>
        <dbReference type="EMBL" id="KAJ7365552.1"/>
    </source>
</evidence>
<name>A0A9W9YSR5_9CNID</name>
<accession>A0A9W9YSR5</accession>
<dbReference type="OrthoDB" id="17255at2759"/>
<evidence type="ECO:0000256" key="1">
    <source>
        <dbReference type="SAM" id="MobiDB-lite"/>
    </source>
</evidence>
<gene>
    <name evidence="2" type="primary">MARC2_2</name>
    <name evidence="2" type="ORF">OS493_005665</name>
</gene>
<feature type="region of interest" description="Disordered" evidence="1">
    <location>
        <begin position="60"/>
        <end position="95"/>
    </location>
</feature>
<proteinExistence type="predicted"/>
<dbReference type="AlphaFoldDB" id="A0A9W9YSR5"/>
<keyword evidence="3" id="KW-1185">Reference proteome</keyword>
<reference evidence="2" key="1">
    <citation type="submission" date="2023-01" db="EMBL/GenBank/DDBJ databases">
        <title>Genome assembly of the deep-sea coral Lophelia pertusa.</title>
        <authorList>
            <person name="Herrera S."/>
            <person name="Cordes E."/>
        </authorList>
    </citation>
    <scope>NUCLEOTIDE SEQUENCE</scope>
    <source>
        <strain evidence="2">USNM1676648</strain>
        <tissue evidence="2">Polyp</tissue>
    </source>
</reference>
<dbReference type="Proteomes" id="UP001163046">
    <property type="component" value="Unassembled WGS sequence"/>
</dbReference>
<protein>
    <submittedName>
        <fullName evidence="2">Mitochondrial amidoxime reducing component 2</fullName>
    </submittedName>
</protein>
<dbReference type="EMBL" id="MU827303">
    <property type="protein sequence ID" value="KAJ7365552.1"/>
    <property type="molecule type" value="Genomic_DNA"/>
</dbReference>